<protein>
    <submittedName>
        <fullName evidence="2">ArsR family transcriptional regulator</fullName>
    </submittedName>
</protein>
<dbReference type="Proteomes" id="UP001321018">
    <property type="component" value="Unassembled WGS sequence"/>
</dbReference>
<sequence>MDLDSRTEMQIRVLSESRNRTILDVLDEADGALHVEELADRIVSRDVTVVSSATYDSEIHQTSITLHHERLPKLATVDLVEYDRDANLVTPRSSTAPDVEWQDGAELADIVTHLSSSCEGDESEIGVLRGRESIIEYECRLSDEAEEELFTMYVSTALFEDECVRRARAAHGRGVTIYVGSQNEAVREVSREHLPEATVWEPQLDWLNTPTYPRIGRLVIVDRRTVVLAVLEESPSEATPPEETALVASGVDNPLVILVRELLGPRLDHLDYQSDEFRSELPFEDD</sequence>
<dbReference type="InterPro" id="IPR055768">
    <property type="entry name" value="DUF7344"/>
</dbReference>
<dbReference type="EMBL" id="JAOPKA010000002">
    <property type="protein sequence ID" value="MCU4740545.1"/>
    <property type="molecule type" value="Genomic_DNA"/>
</dbReference>
<name>A0AAP2YXA5_9EURY</name>
<dbReference type="RefSeq" id="WP_338002391.1">
    <property type="nucleotide sequence ID" value="NZ_JAOPKA010000002.1"/>
</dbReference>
<reference evidence="2" key="1">
    <citation type="submission" date="2022-09" db="EMBL/GenBank/DDBJ databases">
        <title>Enrichment on poylsaccharides allowed isolation of novel metabolic and taxonomic groups of Haloarchaea.</title>
        <authorList>
            <person name="Sorokin D.Y."/>
            <person name="Elcheninov A.G."/>
            <person name="Khizhniak T.V."/>
            <person name="Kolganova T.V."/>
            <person name="Kublanov I.V."/>
        </authorList>
    </citation>
    <scope>NUCLEOTIDE SEQUENCE</scope>
    <source>
        <strain evidence="2">AArc-xg1-1</strain>
    </source>
</reference>
<gene>
    <name evidence="2" type="ORF">OB960_03925</name>
</gene>
<dbReference type="AlphaFoldDB" id="A0AAP2YXA5"/>
<evidence type="ECO:0000313" key="2">
    <source>
        <dbReference type="EMBL" id="MCU4740545.1"/>
    </source>
</evidence>
<proteinExistence type="predicted"/>
<dbReference type="Pfam" id="PF24035">
    <property type="entry name" value="DUF7344"/>
    <property type="match status" value="1"/>
</dbReference>
<feature type="domain" description="DUF7344" evidence="1">
    <location>
        <begin position="12"/>
        <end position="90"/>
    </location>
</feature>
<organism evidence="2 3">
    <name type="scientific">Natronoglomus mannanivorans</name>
    <dbReference type="NCBI Taxonomy" id="2979990"/>
    <lineage>
        <taxon>Archaea</taxon>
        <taxon>Methanobacteriati</taxon>
        <taxon>Methanobacteriota</taxon>
        <taxon>Stenosarchaea group</taxon>
        <taxon>Halobacteria</taxon>
        <taxon>Halobacteriales</taxon>
        <taxon>Natrialbaceae</taxon>
        <taxon>Natronoglomus</taxon>
    </lineage>
</organism>
<accession>A0AAP2YXA5</accession>
<evidence type="ECO:0000259" key="1">
    <source>
        <dbReference type="Pfam" id="PF24035"/>
    </source>
</evidence>
<comment type="caution">
    <text evidence="2">The sequence shown here is derived from an EMBL/GenBank/DDBJ whole genome shotgun (WGS) entry which is preliminary data.</text>
</comment>
<evidence type="ECO:0000313" key="3">
    <source>
        <dbReference type="Proteomes" id="UP001321018"/>
    </source>
</evidence>